<organism evidence="1 2">
    <name type="scientific">Primorskyibacter flagellatus</name>
    <dbReference type="NCBI Taxonomy" id="1387277"/>
    <lineage>
        <taxon>Bacteria</taxon>
        <taxon>Pseudomonadati</taxon>
        <taxon>Pseudomonadota</taxon>
        <taxon>Alphaproteobacteria</taxon>
        <taxon>Rhodobacterales</taxon>
        <taxon>Roseobacteraceae</taxon>
        <taxon>Primorskyibacter</taxon>
    </lineage>
</organism>
<evidence type="ECO:0000313" key="2">
    <source>
        <dbReference type="Proteomes" id="UP000192330"/>
    </source>
</evidence>
<name>A0A1W2B444_9RHOB</name>
<proteinExistence type="predicted"/>
<protein>
    <submittedName>
        <fullName evidence="1">Uncharacterized protein</fullName>
    </submittedName>
</protein>
<dbReference type="OrthoDB" id="7594231at2"/>
<dbReference type="Proteomes" id="UP000192330">
    <property type="component" value="Unassembled WGS sequence"/>
</dbReference>
<reference evidence="1 2" key="1">
    <citation type="submission" date="2017-04" db="EMBL/GenBank/DDBJ databases">
        <authorList>
            <person name="Afonso C.L."/>
            <person name="Miller P.J."/>
            <person name="Scott M.A."/>
            <person name="Spackman E."/>
            <person name="Goraichik I."/>
            <person name="Dimitrov K.M."/>
            <person name="Suarez D.L."/>
            <person name="Swayne D.E."/>
        </authorList>
    </citation>
    <scope>NUCLEOTIDE SEQUENCE [LARGE SCALE GENOMIC DNA]</scope>
    <source>
        <strain evidence="1 2">CGMCC 1.12644</strain>
    </source>
</reference>
<dbReference type="AlphaFoldDB" id="A0A1W2B444"/>
<keyword evidence="2" id="KW-1185">Reference proteome</keyword>
<sequence>MRTGKIPFRFDMTEVLGRARQRYTKHVGGVTLNLPFVSIAVNPKDKERQVARELVIRLADRRVLSAWECCDGCIDNALISLREIRGILVDKQVELADLQDGSLYLLVDVMALGIRQFLTYEELLNRSDDAPPHPRFGEFYRPPDIREAYFDALEVLRAHLSRCLGQVAAIGSMDLPQDGLVKNYQGGWQIEAYEALPIEHDKPS</sequence>
<accession>A0A1W2B444</accession>
<dbReference type="EMBL" id="FWYD01000003">
    <property type="protein sequence ID" value="SMC67560.1"/>
    <property type="molecule type" value="Genomic_DNA"/>
</dbReference>
<gene>
    <name evidence="1" type="ORF">SAMN06295998_103479</name>
</gene>
<dbReference type="RefSeq" id="WP_143514515.1">
    <property type="nucleotide sequence ID" value="NZ_FWYD01000003.1"/>
</dbReference>
<evidence type="ECO:0000313" key="1">
    <source>
        <dbReference type="EMBL" id="SMC67560.1"/>
    </source>
</evidence>